<keyword evidence="1" id="KW-0732">Signal</keyword>
<gene>
    <name evidence="3" type="ORF">D1610_06765</name>
</gene>
<organism evidence="3 4">
    <name type="scientific">Sphingomonas gilva</name>
    <dbReference type="NCBI Taxonomy" id="2305907"/>
    <lineage>
        <taxon>Bacteria</taxon>
        <taxon>Pseudomonadati</taxon>
        <taxon>Pseudomonadota</taxon>
        <taxon>Alphaproteobacteria</taxon>
        <taxon>Sphingomonadales</taxon>
        <taxon>Sphingomonadaceae</taxon>
        <taxon>Sphingomonas</taxon>
    </lineage>
</organism>
<feature type="chain" id="PRO_5017361549" description="Peptidase S1 domain-containing protein" evidence="1">
    <location>
        <begin position="22"/>
        <end position="328"/>
    </location>
</feature>
<dbReference type="InterPro" id="IPR043504">
    <property type="entry name" value="Peptidase_S1_PA_chymotrypsin"/>
</dbReference>
<dbReference type="GO" id="GO:0006508">
    <property type="term" value="P:proteolysis"/>
    <property type="evidence" value="ECO:0007669"/>
    <property type="project" value="InterPro"/>
</dbReference>
<dbReference type="InterPro" id="IPR018114">
    <property type="entry name" value="TRYPSIN_HIS"/>
</dbReference>
<dbReference type="AlphaFoldDB" id="A0A396RNW1"/>
<dbReference type="InterPro" id="IPR001254">
    <property type="entry name" value="Trypsin_dom"/>
</dbReference>
<accession>A0A396RNW1</accession>
<dbReference type="OrthoDB" id="267336at2"/>
<comment type="caution">
    <text evidence="3">The sequence shown here is derived from an EMBL/GenBank/DDBJ whole genome shotgun (WGS) entry which is preliminary data.</text>
</comment>
<dbReference type="InterPro" id="IPR009003">
    <property type="entry name" value="Peptidase_S1_PA"/>
</dbReference>
<dbReference type="PROSITE" id="PS50240">
    <property type="entry name" value="TRYPSIN_DOM"/>
    <property type="match status" value="1"/>
</dbReference>
<protein>
    <recommendedName>
        <fullName evidence="2">Peptidase S1 domain-containing protein</fullName>
    </recommendedName>
</protein>
<evidence type="ECO:0000313" key="4">
    <source>
        <dbReference type="Proteomes" id="UP000266693"/>
    </source>
</evidence>
<dbReference type="PROSITE" id="PS00134">
    <property type="entry name" value="TRYPSIN_HIS"/>
    <property type="match status" value="1"/>
</dbReference>
<name>A0A396RNW1_9SPHN</name>
<proteinExistence type="predicted"/>
<feature type="domain" description="Peptidase S1" evidence="2">
    <location>
        <begin position="52"/>
        <end position="311"/>
    </location>
</feature>
<dbReference type="SUPFAM" id="SSF50494">
    <property type="entry name" value="Trypsin-like serine proteases"/>
    <property type="match status" value="1"/>
</dbReference>
<evidence type="ECO:0000259" key="2">
    <source>
        <dbReference type="PROSITE" id="PS50240"/>
    </source>
</evidence>
<dbReference type="Proteomes" id="UP000266693">
    <property type="component" value="Unassembled WGS sequence"/>
</dbReference>
<dbReference type="Gene3D" id="2.40.10.10">
    <property type="entry name" value="Trypsin-like serine proteases"/>
    <property type="match status" value="2"/>
</dbReference>
<dbReference type="GO" id="GO:0004252">
    <property type="term" value="F:serine-type endopeptidase activity"/>
    <property type="evidence" value="ECO:0007669"/>
    <property type="project" value="InterPro"/>
</dbReference>
<evidence type="ECO:0000256" key="1">
    <source>
        <dbReference type="SAM" id="SignalP"/>
    </source>
</evidence>
<evidence type="ECO:0000313" key="3">
    <source>
        <dbReference type="EMBL" id="RHW18180.1"/>
    </source>
</evidence>
<dbReference type="Pfam" id="PF00089">
    <property type="entry name" value="Trypsin"/>
    <property type="match status" value="1"/>
</dbReference>
<keyword evidence="4" id="KW-1185">Reference proteome</keyword>
<feature type="signal peptide" evidence="1">
    <location>
        <begin position="1"/>
        <end position="21"/>
    </location>
</feature>
<sequence>MNVRMLHIHCFLGALFTLALTHESVAQSVDADQQSGVVFKPTSSFGAGSVKLINGQAVDEQDWRALFVAVIGEYVDKDGRKIPKTCSATLVGRGVALTAAHCIDAKGNKSTQRKAALQLPGLPTIVFDCAIPAQYLEQEWDPRGPRHPDDFALCTFTVPDPVPPRIDVRFEALSFAPVGKAASVLMTGFGCKVLAIDANGLVGVGQDNVLTIGDSVVESASDGQRFLTTRSNWKTQPALCPGDSGGPLMVGATTATPTGTRQSPRRIIGVNSNVVPVARTSDGYDLISRMAPMTSSAFVKFMADWQQGRSGFTICGAPNAKAGYPCRD</sequence>
<dbReference type="EMBL" id="QWLV01000002">
    <property type="protein sequence ID" value="RHW18180.1"/>
    <property type="molecule type" value="Genomic_DNA"/>
</dbReference>
<reference evidence="3 4" key="1">
    <citation type="submission" date="2018-08" db="EMBL/GenBank/DDBJ databases">
        <title>The multiple taxonomic identification of Sphingomonas gilva.</title>
        <authorList>
            <person name="Zhu D."/>
            <person name="Zheng S."/>
        </authorList>
    </citation>
    <scope>NUCLEOTIDE SEQUENCE [LARGE SCALE GENOMIC DNA]</scope>
    <source>
        <strain evidence="3 4">ZDH117</strain>
    </source>
</reference>